<dbReference type="InterPro" id="IPR016040">
    <property type="entry name" value="NAD(P)-bd_dom"/>
</dbReference>
<proteinExistence type="inferred from homology"/>
<gene>
    <name evidence="5" type="ORF">SAPIO_CDS2209</name>
</gene>
<evidence type="ECO:0000256" key="1">
    <source>
        <dbReference type="ARBA" id="ARBA00005725"/>
    </source>
</evidence>
<evidence type="ECO:0000256" key="2">
    <source>
        <dbReference type="ARBA" id="ARBA00022857"/>
    </source>
</evidence>
<keyword evidence="6" id="KW-1185">Reference proteome</keyword>
<dbReference type="Gene3D" id="3.40.50.720">
    <property type="entry name" value="NAD(P)-binding Rossmann-like Domain"/>
    <property type="match status" value="1"/>
</dbReference>
<organism evidence="5 6">
    <name type="scientific">Pseudallescheria apiosperma</name>
    <name type="common">Scedosporium apiospermum</name>
    <dbReference type="NCBI Taxonomy" id="563466"/>
    <lineage>
        <taxon>Eukaryota</taxon>
        <taxon>Fungi</taxon>
        <taxon>Dikarya</taxon>
        <taxon>Ascomycota</taxon>
        <taxon>Pezizomycotina</taxon>
        <taxon>Sordariomycetes</taxon>
        <taxon>Hypocreomycetidae</taxon>
        <taxon>Microascales</taxon>
        <taxon>Microascaceae</taxon>
        <taxon>Scedosporium</taxon>
    </lineage>
</organism>
<accession>A0A084GDG6</accession>
<dbReference type="OrthoDB" id="9984533at2759"/>
<dbReference type="InterPro" id="IPR051609">
    <property type="entry name" value="NmrA/Isoflavone_reductase-like"/>
</dbReference>
<comment type="caution">
    <text evidence="5">The sequence shown here is derived from an EMBL/GenBank/DDBJ whole genome shotgun (WGS) entry which is preliminary data.</text>
</comment>
<evidence type="ECO:0000313" key="6">
    <source>
        <dbReference type="Proteomes" id="UP000028545"/>
    </source>
</evidence>
<evidence type="ECO:0000256" key="3">
    <source>
        <dbReference type="ARBA" id="ARBA00023002"/>
    </source>
</evidence>
<dbReference type="EMBL" id="JOWA01000085">
    <property type="protein sequence ID" value="KEZ45378.1"/>
    <property type="molecule type" value="Genomic_DNA"/>
</dbReference>
<keyword evidence="2" id="KW-0521">NADP</keyword>
<evidence type="ECO:0000259" key="4">
    <source>
        <dbReference type="Pfam" id="PF13460"/>
    </source>
</evidence>
<dbReference type="SUPFAM" id="SSF51735">
    <property type="entry name" value="NAD(P)-binding Rossmann-fold domains"/>
    <property type="match status" value="1"/>
</dbReference>
<name>A0A084GDG6_PSEDA</name>
<dbReference type="CDD" id="cd05259">
    <property type="entry name" value="PCBER_SDR_a"/>
    <property type="match status" value="1"/>
</dbReference>
<dbReference type="HOGENOM" id="CLU_044876_3_3_1"/>
<dbReference type="PANTHER" id="PTHR47706">
    <property type="entry name" value="NMRA-LIKE FAMILY PROTEIN"/>
    <property type="match status" value="1"/>
</dbReference>
<dbReference type="OMA" id="NRTATIW"/>
<dbReference type="GO" id="GO:0016491">
    <property type="term" value="F:oxidoreductase activity"/>
    <property type="evidence" value="ECO:0007669"/>
    <property type="project" value="UniProtKB-KW"/>
</dbReference>
<dbReference type="KEGG" id="sapo:SAPIO_CDS2209"/>
<dbReference type="GeneID" id="27721281"/>
<dbReference type="Gene3D" id="3.90.25.10">
    <property type="entry name" value="UDP-galactose 4-epimerase, domain 1"/>
    <property type="match status" value="1"/>
</dbReference>
<dbReference type="InterPro" id="IPR045312">
    <property type="entry name" value="PCBER-like"/>
</dbReference>
<keyword evidence="3" id="KW-0560">Oxidoreductase</keyword>
<dbReference type="RefSeq" id="XP_016645177.1">
    <property type="nucleotide sequence ID" value="XM_016785299.1"/>
</dbReference>
<dbReference type="VEuPathDB" id="FungiDB:SAPIO_CDS2209"/>
<comment type="similarity">
    <text evidence="1">Belongs to the NmrA-type oxidoreductase family. Isoflavone reductase subfamily.</text>
</comment>
<dbReference type="Proteomes" id="UP000028545">
    <property type="component" value="Unassembled WGS sequence"/>
</dbReference>
<dbReference type="PANTHER" id="PTHR47706:SF9">
    <property type="entry name" value="NMRA-LIKE DOMAIN-CONTAINING PROTEIN-RELATED"/>
    <property type="match status" value="1"/>
</dbReference>
<protein>
    <recommendedName>
        <fullName evidence="4">NAD(P)-binding domain-containing protein</fullName>
    </recommendedName>
</protein>
<dbReference type="AlphaFoldDB" id="A0A084GDG6"/>
<sequence length="328" mass="36483">MAASVKNVVLIGSQASGNLGVTVQDYLLAQQNSPLRISILTRKNSDAEFPAAFNVIRTDYSPPSLEQSFKGQDVVVNLLPPESTVSHENVIDAAVKAGVKRFFPSEYGVRSSHPAFAEGPVITKKKRLIVKHLEKTQDRMSWTGLLCNPWIDFCVIDGLLGYDLKNREARIYNGGDVPFSTGPRELVGQALYSLLTNPEQFEGAKNRYVHLASYTVTQNQVLAVVEKLTGEKFKVHHLTSEEVLPQALEEVKKGKNWGLAFHVQSILFGPDANGEFPGDFRPLGIWNEKLNLPPRDLEQDLKAPLSGNWKGIIHWQPMEIPNYNLPSI</sequence>
<evidence type="ECO:0000313" key="5">
    <source>
        <dbReference type="EMBL" id="KEZ45378.1"/>
    </source>
</evidence>
<dbReference type="InterPro" id="IPR036291">
    <property type="entry name" value="NAD(P)-bd_dom_sf"/>
</dbReference>
<reference evidence="5 6" key="1">
    <citation type="journal article" date="2014" name="Genome Announc.">
        <title>Draft genome sequence of the pathogenic fungus Scedosporium apiospermum.</title>
        <authorList>
            <person name="Vandeputte P."/>
            <person name="Ghamrawi S."/>
            <person name="Rechenmann M."/>
            <person name="Iltis A."/>
            <person name="Giraud S."/>
            <person name="Fleury M."/>
            <person name="Thornton C."/>
            <person name="Delhaes L."/>
            <person name="Meyer W."/>
            <person name="Papon N."/>
            <person name="Bouchara J.P."/>
        </authorList>
    </citation>
    <scope>NUCLEOTIDE SEQUENCE [LARGE SCALE GENOMIC DNA]</scope>
    <source>
        <strain evidence="5 6">IHEM 14462</strain>
    </source>
</reference>
<dbReference type="Pfam" id="PF13460">
    <property type="entry name" value="NAD_binding_10"/>
    <property type="match status" value="1"/>
</dbReference>
<feature type="domain" description="NAD(P)-binding" evidence="4">
    <location>
        <begin position="15"/>
        <end position="115"/>
    </location>
</feature>